<dbReference type="RefSeq" id="WP_217676666.1">
    <property type="nucleotide sequence ID" value="NZ_JAHRVA010000001.1"/>
</dbReference>
<evidence type="ECO:0000313" key="2">
    <source>
        <dbReference type="EMBL" id="MBV2142699.1"/>
    </source>
</evidence>
<comment type="caution">
    <text evidence="2">The sequence shown here is derived from an EMBL/GenBank/DDBJ whole genome shotgun (WGS) entry which is preliminary data.</text>
</comment>
<dbReference type="Proteomes" id="UP000752297">
    <property type="component" value="Unassembled WGS sequence"/>
</dbReference>
<dbReference type="PROSITE" id="PS50056">
    <property type="entry name" value="TYR_PHOSPHATASE_2"/>
    <property type="match status" value="1"/>
</dbReference>
<sequence length="165" mass="18095">MPHIVVSPLSQLAAQIEQHRPSHIVTLTSAGMPSLPLATHRLSLIFNDIIEPRDGLVLPNRTHVEQLLDFAEDWDRAQPLLIHCYAGISRSTASAYIVALALNPSGDEVEFAKMLRRLSPSATPNMRLIELADGILERQGRMIAAIQEIGRGADAFEGEVFSLPV</sequence>
<organism evidence="2 3">
    <name type="scientific">Falsochrobactrum tianjinense</name>
    <dbReference type="NCBI Taxonomy" id="2706015"/>
    <lineage>
        <taxon>Bacteria</taxon>
        <taxon>Pseudomonadati</taxon>
        <taxon>Pseudomonadota</taxon>
        <taxon>Alphaproteobacteria</taxon>
        <taxon>Hyphomicrobiales</taxon>
        <taxon>Brucellaceae</taxon>
        <taxon>Falsochrobactrum</taxon>
    </lineage>
</organism>
<reference evidence="2 3" key="1">
    <citation type="submission" date="2021-06" db="EMBL/GenBank/DDBJ databases">
        <title>Falsochrobactrum tianjin sp.nov., a new petroleum-degrading bacteria isolated from oily soils.</title>
        <authorList>
            <person name="Chen G."/>
            <person name="Chen H."/>
            <person name="Tian J."/>
            <person name="Qing J."/>
            <person name="Zhong L."/>
            <person name="Ma W."/>
            <person name="Song Y."/>
            <person name="Cui X."/>
            <person name="Yan B."/>
        </authorList>
    </citation>
    <scope>NUCLEOTIDE SEQUENCE [LARGE SCALE GENOMIC DNA]</scope>
    <source>
        <strain evidence="2 3">TDYN1</strain>
    </source>
</reference>
<feature type="domain" description="Tyrosine specific protein phosphatases" evidence="1">
    <location>
        <begin position="65"/>
        <end position="122"/>
    </location>
</feature>
<gene>
    <name evidence="2" type="ORF">KUG47_04190</name>
</gene>
<dbReference type="InterPro" id="IPR000387">
    <property type="entry name" value="Tyr_Pase_dom"/>
</dbReference>
<dbReference type="InterPro" id="IPR016130">
    <property type="entry name" value="Tyr_Pase_AS"/>
</dbReference>
<dbReference type="PROSITE" id="PS00383">
    <property type="entry name" value="TYR_PHOSPHATASE_1"/>
    <property type="match status" value="1"/>
</dbReference>
<dbReference type="EMBL" id="JAHRVA010000001">
    <property type="protein sequence ID" value="MBV2142699.1"/>
    <property type="molecule type" value="Genomic_DNA"/>
</dbReference>
<keyword evidence="3" id="KW-1185">Reference proteome</keyword>
<accession>A0A949PLT3</accession>
<dbReference type="AlphaFoldDB" id="A0A949PLT3"/>
<evidence type="ECO:0000259" key="1">
    <source>
        <dbReference type="PROSITE" id="PS50056"/>
    </source>
</evidence>
<protein>
    <submittedName>
        <fullName evidence="2">Tyrosine phosphatase family protein</fullName>
    </submittedName>
</protein>
<name>A0A949PLT3_9HYPH</name>
<proteinExistence type="predicted"/>
<evidence type="ECO:0000313" key="3">
    <source>
        <dbReference type="Proteomes" id="UP000752297"/>
    </source>
</evidence>